<dbReference type="EMBL" id="CP021514">
    <property type="protein sequence ID" value="ARW49504.1"/>
    <property type="molecule type" value="Genomic_DNA"/>
</dbReference>
<protein>
    <recommendedName>
        <fullName evidence="3">DUF2313 domain-containing protein</fullName>
    </recommendedName>
</protein>
<organism evidence="1 2">
    <name type="scientific">Acetobacter pasteurianus subsp. pasteurianus</name>
    <dbReference type="NCBI Taxonomy" id="481145"/>
    <lineage>
        <taxon>Bacteria</taxon>
        <taxon>Pseudomonadati</taxon>
        <taxon>Pseudomonadota</taxon>
        <taxon>Alphaproteobacteria</taxon>
        <taxon>Acetobacterales</taxon>
        <taxon>Acetobacteraceae</taxon>
        <taxon>Acetobacter</taxon>
    </lineage>
</organism>
<dbReference type="OrthoDB" id="7276605at2"/>
<dbReference type="RefSeq" id="WP_087652385.1">
    <property type="nucleotide sequence ID" value="NZ_CP021514.1"/>
</dbReference>
<accession>A0A1Y0YAU1</accession>
<dbReference type="Pfam" id="PF10076">
    <property type="entry name" value="Phage_Mu_Gp48"/>
    <property type="match status" value="1"/>
</dbReference>
<name>A0A1Y0YAU1_ACEPA</name>
<geneLocation type="plasmid" evidence="2">
    <name>pap1342-5</name>
</geneLocation>
<dbReference type="Proteomes" id="UP000196205">
    <property type="component" value="Plasmid pAP1342-5"/>
</dbReference>
<gene>
    <name evidence="1" type="ORF">S1001342_03214</name>
</gene>
<dbReference type="InterPro" id="IPR018755">
    <property type="entry name" value="Phage_Mu_Gp48"/>
</dbReference>
<dbReference type="AlphaFoldDB" id="A0A1Y0YAU1"/>
<reference evidence="1 2" key="1">
    <citation type="submission" date="2017-05" db="EMBL/GenBank/DDBJ databases">
        <title>Genome sequence of Acetobacter pasteurianus subsp. pasteurianus strain SRCM101342.</title>
        <authorList>
            <person name="Cho S.H."/>
        </authorList>
    </citation>
    <scope>NUCLEOTIDE SEQUENCE [LARGE SCALE GENOMIC DNA]</scope>
    <source>
        <strain evidence="1 2">SRCM101342</strain>
        <plasmid evidence="2">pap1342-5</plasmid>
    </source>
</reference>
<evidence type="ECO:0000313" key="1">
    <source>
        <dbReference type="EMBL" id="ARW49504.1"/>
    </source>
</evidence>
<evidence type="ECO:0008006" key="3">
    <source>
        <dbReference type="Google" id="ProtNLM"/>
    </source>
</evidence>
<keyword evidence="1" id="KW-0614">Plasmid</keyword>
<sequence length="187" mass="20789">MSYTQDQYAQQILQMLPPGKAYTRDPSSNLYKMMYSLAGQMKAVDDSAFDLMVDWQPGNTTNFLEEWQQSLGLPDRCVSGSSSFDDQRNQVVARLTFSGASTKNFIQSYAQSLGYEVDVQEWGQIICGVHACGTMPCGDRSAEACLTINITNGKDPSLLICEIKSFIPPYLHFYFFENGAPISITGD</sequence>
<proteinExistence type="predicted"/>
<evidence type="ECO:0000313" key="2">
    <source>
        <dbReference type="Proteomes" id="UP000196205"/>
    </source>
</evidence>